<evidence type="ECO:0000256" key="2">
    <source>
        <dbReference type="ARBA" id="ARBA00022723"/>
    </source>
</evidence>
<dbReference type="InterPro" id="IPR002939">
    <property type="entry name" value="DnaJ_C"/>
</dbReference>
<dbReference type="SMART" id="SM00271">
    <property type="entry name" value="DnaJ"/>
    <property type="match status" value="1"/>
</dbReference>
<organism evidence="10 11">
    <name type="scientific">Pontimonas salivibrio</name>
    <dbReference type="NCBI Taxonomy" id="1159327"/>
    <lineage>
        <taxon>Bacteria</taxon>
        <taxon>Bacillati</taxon>
        <taxon>Actinomycetota</taxon>
        <taxon>Actinomycetes</taxon>
        <taxon>Micrococcales</taxon>
        <taxon>Microbacteriaceae</taxon>
        <taxon>Pontimonas</taxon>
    </lineage>
</organism>
<protein>
    <submittedName>
        <fullName evidence="10">Molecular chaperone DnaJ</fullName>
    </submittedName>
</protein>
<dbReference type="OrthoDB" id="9779889at2"/>
<dbReference type="AlphaFoldDB" id="A0A2L2BN71"/>
<dbReference type="RefSeq" id="WP_104912769.1">
    <property type="nucleotide sequence ID" value="NZ_CP026923.1"/>
</dbReference>
<dbReference type="FunFam" id="2.60.260.20:FF:000005">
    <property type="entry name" value="Chaperone protein dnaJ 1, mitochondrial"/>
    <property type="match status" value="1"/>
</dbReference>
<dbReference type="Gene3D" id="1.10.287.110">
    <property type="entry name" value="DnaJ domain"/>
    <property type="match status" value="1"/>
</dbReference>
<feature type="region of interest" description="Disordered" evidence="8">
    <location>
        <begin position="185"/>
        <end position="205"/>
    </location>
</feature>
<sequence>MASQDWLEKDFYAILGVSKDASEAEIKKVYRKLARENHPDSNPGDDKAEQRFKEISEAYSVLSDAEQRSEYDQIRAMAQGGPRFTAGGQGASGFEDIFGGMFGGGAPRGGPAGFGGGLFDGLFDGGMGPGGPGGYPRYREPTKGQDVQARITLDLATAVEGTTVSVDTASGKKVSAKIPAGVKDGQKVRLRGKGRPSPDGGKAGDVIITVGVPKHPVFAREDQNLRVVVPVTFQEASLGDTIEVPTLSGDIVKVKVPPGTQSGQVMRVRGRGVTSSQGLGDLLVEIRVAVPSHLSKTAKAHLDKLFETLPQENPRDDLIAKAKR</sequence>
<reference evidence="10 11" key="1">
    <citation type="submission" date="2018-02" db="EMBL/GenBank/DDBJ databases">
        <title>Complete genome of the streamlined marine actinobacterium Pontimonas salivibrio CL-TW6 adapted to coastal planktonic lifestype.</title>
        <authorList>
            <person name="Cho B.C."/>
            <person name="Hardies S.C."/>
            <person name="Jang G.I."/>
            <person name="Hwang C.Y."/>
        </authorList>
    </citation>
    <scope>NUCLEOTIDE SEQUENCE [LARGE SCALE GENOMIC DNA]</scope>
    <source>
        <strain evidence="10 11">CL-TW6</strain>
    </source>
</reference>
<evidence type="ECO:0000256" key="4">
    <source>
        <dbReference type="ARBA" id="ARBA00022771"/>
    </source>
</evidence>
<keyword evidence="6" id="KW-0346">Stress response</keyword>
<dbReference type="Pfam" id="PF00226">
    <property type="entry name" value="DnaJ"/>
    <property type="match status" value="1"/>
</dbReference>
<proteinExistence type="predicted"/>
<dbReference type="GO" id="GO:0042026">
    <property type="term" value="P:protein refolding"/>
    <property type="evidence" value="ECO:0007669"/>
    <property type="project" value="TreeGrafter"/>
</dbReference>
<dbReference type="PANTHER" id="PTHR43096:SF54">
    <property type="entry name" value="CHAPERONE PROTEIN DNAJ 1"/>
    <property type="match status" value="1"/>
</dbReference>
<dbReference type="PROSITE" id="PS00636">
    <property type="entry name" value="DNAJ_1"/>
    <property type="match status" value="1"/>
</dbReference>
<dbReference type="EMBL" id="CP026923">
    <property type="protein sequence ID" value="AVG23111.1"/>
    <property type="molecule type" value="Genomic_DNA"/>
</dbReference>
<dbReference type="InterPro" id="IPR008971">
    <property type="entry name" value="HSP40/DnaJ_pept-bd"/>
</dbReference>
<dbReference type="KEGG" id="psai:C3B54_11104"/>
<gene>
    <name evidence="10" type="ORF">C3B54_11104</name>
</gene>
<keyword evidence="3" id="KW-0677">Repeat</keyword>
<keyword evidence="4" id="KW-0863">Zinc-finger</keyword>
<keyword evidence="2" id="KW-0479">Metal-binding</keyword>
<evidence type="ECO:0000256" key="1">
    <source>
        <dbReference type="ARBA" id="ARBA00022705"/>
    </source>
</evidence>
<dbReference type="InterPro" id="IPR001623">
    <property type="entry name" value="DnaJ_domain"/>
</dbReference>
<dbReference type="PANTHER" id="PTHR43096">
    <property type="entry name" value="DNAJ HOMOLOG 1, MITOCHONDRIAL-RELATED"/>
    <property type="match status" value="1"/>
</dbReference>
<dbReference type="PRINTS" id="PR00625">
    <property type="entry name" value="JDOMAIN"/>
</dbReference>
<evidence type="ECO:0000313" key="10">
    <source>
        <dbReference type="EMBL" id="AVG23111.1"/>
    </source>
</evidence>
<dbReference type="Pfam" id="PF01556">
    <property type="entry name" value="DnaJ_C"/>
    <property type="match status" value="1"/>
</dbReference>
<dbReference type="Gene3D" id="2.60.260.20">
    <property type="entry name" value="Urease metallochaperone UreE, N-terminal domain"/>
    <property type="match status" value="2"/>
</dbReference>
<keyword evidence="5" id="KW-0862">Zinc</keyword>
<name>A0A2L2BN71_9MICO</name>
<keyword evidence="7" id="KW-0143">Chaperone</keyword>
<dbReference type="InterPro" id="IPR018253">
    <property type="entry name" value="DnaJ_domain_CS"/>
</dbReference>
<dbReference type="Proteomes" id="UP000243077">
    <property type="component" value="Chromosome"/>
</dbReference>
<evidence type="ECO:0000256" key="6">
    <source>
        <dbReference type="ARBA" id="ARBA00023016"/>
    </source>
</evidence>
<dbReference type="CDD" id="cd06257">
    <property type="entry name" value="DnaJ"/>
    <property type="match status" value="1"/>
</dbReference>
<dbReference type="GO" id="GO:0008270">
    <property type="term" value="F:zinc ion binding"/>
    <property type="evidence" value="ECO:0007669"/>
    <property type="project" value="UniProtKB-KW"/>
</dbReference>
<dbReference type="CDD" id="cd10747">
    <property type="entry name" value="DnaJ_C"/>
    <property type="match status" value="1"/>
</dbReference>
<dbReference type="SUPFAM" id="SSF46565">
    <property type="entry name" value="Chaperone J-domain"/>
    <property type="match status" value="1"/>
</dbReference>
<dbReference type="SUPFAM" id="SSF49493">
    <property type="entry name" value="HSP40/DnaJ peptide-binding domain"/>
    <property type="match status" value="2"/>
</dbReference>
<dbReference type="PROSITE" id="PS50076">
    <property type="entry name" value="DNAJ_2"/>
    <property type="match status" value="1"/>
</dbReference>
<evidence type="ECO:0000313" key="11">
    <source>
        <dbReference type="Proteomes" id="UP000243077"/>
    </source>
</evidence>
<evidence type="ECO:0000256" key="3">
    <source>
        <dbReference type="ARBA" id="ARBA00022737"/>
    </source>
</evidence>
<dbReference type="InterPro" id="IPR036869">
    <property type="entry name" value="J_dom_sf"/>
</dbReference>
<accession>A0A2L2BN71</accession>
<feature type="domain" description="J" evidence="9">
    <location>
        <begin position="10"/>
        <end position="75"/>
    </location>
</feature>
<evidence type="ECO:0000256" key="7">
    <source>
        <dbReference type="ARBA" id="ARBA00023186"/>
    </source>
</evidence>
<evidence type="ECO:0000256" key="8">
    <source>
        <dbReference type="SAM" id="MobiDB-lite"/>
    </source>
</evidence>
<dbReference type="GO" id="GO:0005737">
    <property type="term" value="C:cytoplasm"/>
    <property type="evidence" value="ECO:0007669"/>
    <property type="project" value="TreeGrafter"/>
</dbReference>
<keyword evidence="11" id="KW-1185">Reference proteome</keyword>
<evidence type="ECO:0000259" key="9">
    <source>
        <dbReference type="PROSITE" id="PS50076"/>
    </source>
</evidence>
<keyword evidence="1" id="KW-0235">DNA replication</keyword>
<evidence type="ECO:0000256" key="5">
    <source>
        <dbReference type="ARBA" id="ARBA00022833"/>
    </source>
</evidence>
<dbReference type="GO" id="GO:0051082">
    <property type="term" value="F:unfolded protein binding"/>
    <property type="evidence" value="ECO:0007669"/>
    <property type="project" value="InterPro"/>
</dbReference>